<reference evidence="2 3" key="1">
    <citation type="journal article" date="2015" name="Genome Biol. Evol.">
        <title>Comparative Genomics of a Bacterivorous Green Alga Reveals Evolutionary Causalities and Consequences of Phago-Mixotrophic Mode of Nutrition.</title>
        <authorList>
            <person name="Burns J.A."/>
            <person name="Paasch A."/>
            <person name="Narechania A."/>
            <person name="Kim E."/>
        </authorList>
    </citation>
    <scope>NUCLEOTIDE SEQUENCE [LARGE SCALE GENOMIC DNA]</scope>
    <source>
        <strain evidence="2 3">PLY_AMNH</strain>
    </source>
</reference>
<evidence type="ECO:0000313" key="3">
    <source>
        <dbReference type="Proteomes" id="UP001190700"/>
    </source>
</evidence>
<name>A0AAE0L6H8_9CHLO</name>
<proteinExistence type="predicted"/>
<accession>A0AAE0L6H8</accession>
<evidence type="ECO:0000256" key="1">
    <source>
        <dbReference type="SAM" id="MobiDB-lite"/>
    </source>
</evidence>
<protein>
    <submittedName>
        <fullName evidence="2">Uncharacterized protein</fullName>
    </submittedName>
</protein>
<dbReference type="Proteomes" id="UP001190700">
    <property type="component" value="Unassembled WGS sequence"/>
</dbReference>
<comment type="caution">
    <text evidence="2">The sequence shown here is derived from an EMBL/GenBank/DDBJ whole genome shotgun (WGS) entry which is preliminary data.</text>
</comment>
<feature type="non-terminal residue" evidence="2">
    <location>
        <position position="1"/>
    </location>
</feature>
<dbReference type="EMBL" id="LGRX02008155">
    <property type="protein sequence ID" value="KAK3273886.1"/>
    <property type="molecule type" value="Genomic_DNA"/>
</dbReference>
<organism evidence="2 3">
    <name type="scientific">Cymbomonas tetramitiformis</name>
    <dbReference type="NCBI Taxonomy" id="36881"/>
    <lineage>
        <taxon>Eukaryota</taxon>
        <taxon>Viridiplantae</taxon>
        <taxon>Chlorophyta</taxon>
        <taxon>Pyramimonadophyceae</taxon>
        <taxon>Pyramimonadales</taxon>
        <taxon>Pyramimonadaceae</taxon>
        <taxon>Cymbomonas</taxon>
    </lineage>
</organism>
<gene>
    <name evidence="2" type="ORF">CYMTET_17900</name>
</gene>
<sequence>GPLDLDQGFQLGLNGLQTLASIRRSKHLLLPLGLGRKVYYARSVNGIGGVFWGAQVSKSPKGSSAVLAARISTHWLKSGSVAAKGDGAQKANTETALTNAESDQAKAQRGN</sequence>
<feature type="compositionally biased region" description="Polar residues" evidence="1">
    <location>
        <begin position="90"/>
        <end position="102"/>
    </location>
</feature>
<feature type="region of interest" description="Disordered" evidence="1">
    <location>
        <begin position="83"/>
        <end position="111"/>
    </location>
</feature>
<dbReference type="AlphaFoldDB" id="A0AAE0L6H8"/>
<evidence type="ECO:0000313" key="2">
    <source>
        <dbReference type="EMBL" id="KAK3273886.1"/>
    </source>
</evidence>
<keyword evidence="3" id="KW-1185">Reference proteome</keyword>